<evidence type="ECO:0000313" key="6">
    <source>
        <dbReference type="Proteomes" id="UP001501207"/>
    </source>
</evidence>
<keyword evidence="3" id="KW-0238">DNA-binding</keyword>
<dbReference type="InterPro" id="IPR036187">
    <property type="entry name" value="DNA_mismatch_repair_MutS_sf"/>
</dbReference>
<evidence type="ECO:0000256" key="1">
    <source>
        <dbReference type="ARBA" id="ARBA00022741"/>
    </source>
</evidence>
<dbReference type="PANTHER" id="PTHR11361">
    <property type="entry name" value="DNA MISMATCH REPAIR PROTEIN MUTS FAMILY MEMBER"/>
    <property type="match status" value="1"/>
</dbReference>
<dbReference type="Pfam" id="PF00488">
    <property type="entry name" value="MutS_V"/>
    <property type="match status" value="1"/>
</dbReference>
<feature type="domain" description="DNA mismatch repair proteins mutS family" evidence="4">
    <location>
        <begin position="255"/>
        <end position="434"/>
    </location>
</feature>
<dbReference type="SUPFAM" id="SSF48334">
    <property type="entry name" value="DNA repair protein MutS, domain III"/>
    <property type="match status" value="1"/>
</dbReference>
<dbReference type="SMART" id="SM00534">
    <property type="entry name" value="MUTSac"/>
    <property type="match status" value="1"/>
</dbReference>
<dbReference type="EMBL" id="BAABFN010000002">
    <property type="protein sequence ID" value="GAA4307328.1"/>
    <property type="molecule type" value="Genomic_DNA"/>
</dbReference>
<dbReference type="Pfam" id="PF05192">
    <property type="entry name" value="MutS_III"/>
    <property type="match status" value="1"/>
</dbReference>
<dbReference type="SUPFAM" id="SSF52540">
    <property type="entry name" value="P-loop containing nucleoside triphosphate hydrolases"/>
    <property type="match status" value="1"/>
</dbReference>
<dbReference type="InterPro" id="IPR045076">
    <property type="entry name" value="MutS"/>
</dbReference>
<reference evidence="6" key="1">
    <citation type="journal article" date="2019" name="Int. J. Syst. Evol. Microbiol.">
        <title>The Global Catalogue of Microorganisms (GCM) 10K type strain sequencing project: providing services to taxonomists for standard genome sequencing and annotation.</title>
        <authorList>
            <consortium name="The Broad Institute Genomics Platform"/>
            <consortium name="The Broad Institute Genome Sequencing Center for Infectious Disease"/>
            <person name="Wu L."/>
            <person name="Ma J."/>
        </authorList>
    </citation>
    <scope>NUCLEOTIDE SEQUENCE [LARGE SCALE GENOMIC DNA]</scope>
    <source>
        <strain evidence="6">JCM 17664</strain>
    </source>
</reference>
<evidence type="ECO:0000313" key="5">
    <source>
        <dbReference type="EMBL" id="GAA4307328.1"/>
    </source>
</evidence>
<dbReference type="Gene3D" id="1.10.1420.10">
    <property type="match status" value="1"/>
</dbReference>
<dbReference type="InterPro" id="IPR000432">
    <property type="entry name" value="DNA_mismatch_repair_MutS_C"/>
</dbReference>
<dbReference type="Gene3D" id="3.40.50.300">
    <property type="entry name" value="P-loop containing nucleotide triphosphate hydrolases"/>
    <property type="match status" value="1"/>
</dbReference>
<dbReference type="RefSeq" id="WP_344977552.1">
    <property type="nucleotide sequence ID" value="NZ_BAABFN010000002.1"/>
</dbReference>
<name>A0ABP8FMV0_9BACT</name>
<dbReference type="InterPro" id="IPR027417">
    <property type="entry name" value="P-loop_NTPase"/>
</dbReference>
<dbReference type="InterPro" id="IPR007696">
    <property type="entry name" value="DNA_mismatch_repair_MutS_core"/>
</dbReference>
<accession>A0ABP8FMV0</accession>
<evidence type="ECO:0000256" key="3">
    <source>
        <dbReference type="ARBA" id="ARBA00023125"/>
    </source>
</evidence>
<evidence type="ECO:0000256" key="2">
    <source>
        <dbReference type="ARBA" id="ARBA00022840"/>
    </source>
</evidence>
<organism evidence="5 6">
    <name type="scientific">Compostibacter hankyongensis</name>
    <dbReference type="NCBI Taxonomy" id="1007089"/>
    <lineage>
        <taxon>Bacteria</taxon>
        <taxon>Pseudomonadati</taxon>
        <taxon>Bacteroidota</taxon>
        <taxon>Chitinophagia</taxon>
        <taxon>Chitinophagales</taxon>
        <taxon>Chitinophagaceae</taxon>
        <taxon>Compostibacter</taxon>
    </lineage>
</organism>
<evidence type="ECO:0000259" key="4">
    <source>
        <dbReference type="SMART" id="SM00534"/>
    </source>
</evidence>
<comment type="caution">
    <text evidence="5">The sequence shown here is derived from an EMBL/GenBank/DDBJ whole genome shotgun (WGS) entry which is preliminary data.</text>
</comment>
<protein>
    <submittedName>
        <fullName evidence="5">MutS family DNA mismatch repair protein</fullName>
    </submittedName>
</protein>
<keyword evidence="2" id="KW-0067">ATP-binding</keyword>
<gene>
    <name evidence="5" type="ORF">GCM10023143_13790</name>
</gene>
<sequence length="443" mass="50775">MDVQTLNDLEIFQSAGQKTVFGLMDMTLTEEGSGRLKERFLHPLTHRDDILEMQEMVSYFTRHISDWEGQFTRNEAKYISGYLYSTIAPLKYKNKLRARYAGMWYLFRYASDYYYLDNCIRRLVSFISRLNAVLPAHLSEKAPGLVRDVARRLATLYQADSKRFLQEDYGIKNLKADHIYYLDDFFRRKYREQLQQLLDLFYEMDAVLSMAKAGLKYGLTRPAFDPEVRAVSIKGLWHPFLSQSVRNDLALDDAKHFLFLTGSNMSGKSTFLKASGIAVYLAHIGMGIPAESAVLPVFDDIFTNIYLTDNIAAGYSYFFSEVRRIGELGTLLNEGKKVFVLIDEMFRGTNLKDAQDCSQLVIEKLLLWKKSRFILSSHYTEIADLFAQHAGMQFGYFESVVENGRPHFTHRLKEGVSHARLGMLILKSSEVETRLSLPGTGGG</sequence>
<keyword evidence="6" id="KW-1185">Reference proteome</keyword>
<dbReference type="PANTHER" id="PTHR11361:SF99">
    <property type="entry name" value="DNA MISMATCH REPAIR PROTEIN"/>
    <property type="match status" value="1"/>
</dbReference>
<keyword evidence="1" id="KW-0547">Nucleotide-binding</keyword>
<proteinExistence type="predicted"/>
<dbReference type="Proteomes" id="UP001501207">
    <property type="component" value="Unassembled WGS sequence"/>
</dbReference>